<proteinExistence type="predicted"/>
<gene>
    <name evidence="4" type="ORF">EKL98_01050</name>
</gene>
<dbReference type="RefSeq" id="WP_126561319.1">
    <property type="nucleotide sequence ID" value="NZ_RYDJ01000001.1"/>
</dbReference>
<evidence type="ECO:0000256" key="2">
    <source>
        <dbReference type="SAM" id="SignalP"/>
    </source>
</evidence>
<keyword evidence="1 2" id="KW-0732">Signal</keyword>
<evidence type="ECO:0000313" key="5">
    <source>
        <dbReference type="Proteomes" id="UP000280825"/>
    </source>
</evidence>
<organism evidence="4 5">
    <name type="scientific">Flavobacterium bomense</name>
    <dbReference type="NCBI Taxonomy" id="2497483"/>
    <lineage>
        <taxon>Bacteria</taxon>
        <taxon>Pseudomonadati</taxon>
        <taxon>Bacteroidota</taxon>
        <taxon>Flavobacteriia</taxon>
        <taxon>Flavobacteriales</taxon>
        <taxon>Flavobacteriaceae</taxon>
        <taxon>Flavobacterium</taxon>
    </lineage>
</organism>
<reference evidence="4 5" key="1">
    <citation type="submission" date="2018-12" db="EMBL/GenBank/DDBJ databases">
        <title>Flavobacterium sp. nov., isolated from glacier ice.</title>
        <authorList>
            <person name="Liu Q."/>
            <person name="Xin Y.-H."/>
        </authorList>
    </citation>
    <scope>NUCLEOTIDE SEQUENCE [LARGE SCALE GENOMIC DNA]</scope>
    <source>
        <strain evidence="4 5">RB1N8</strain>
    </source>
</reference>
<evidence type="ECO:0000259" key="3">
    <source>
        <dbReference type="Pfam" id="PF18962"/>
    </source>
</evidence>
<comment type="caution">
    <text evidence="4">The sequence shown here is derived from an EMBL/GenBank/DDBJ whole genome shotgun (WGS) entry which is preliminary data.</text>
</comment>
<dbReference type="InterPro" id="IPR010869">
    <property type="entry name" value="DUF1501"/>
</dbReference>
<evidence type="ECO:0000256" key="1">
    <source>
        <dbReference type="ARBA" id="ARBA00022729"/>
    </source>
</evidence>
<feature type="signal peptide" evidence="2">
    <location>
        <begin position="1"/>
        <end position="28"/>
    </location>
</feature>
<name>A0A432CQU5_9FLAO</name>
<dbReference type="EMBL" id="RYDJ01000001">
    <property type="protein sequence ID" value="RTZ07937.1"/>
    <property type="molecule type" value="Genomic_DNA"/>
</dbReference>
<dbReference type="Pfam" id="PF07394">
    <property type="entry name" value="DUF1501"/>
    <property type="match status" value="1"/>
</dbReference>
<dbReference type="AlphaFoldDB" id="A0A432CQU5"/>
<dbReference type="Pfam" id="PF18962">
    <property type="entry name" value="Por_Secre_tail"/>
    <property type="match status" value="1"/>
</dbReference>
<dbReference type="NCBIfam" id="TIGR04183">
    <property type="entry name" value="Por_Secre_tail"/>
    <property type="match status" value="1"/>
</dbReference>
<feature type="chain" id="PRO_5019361754" evidence="2">
    <location>
        <begin position="29"/>
        <end position="535"/>
    </location>
</feature>
<sequence length="535" mass="58130">MKRRSFIKTSALASIPLALNGIPVMASASIESNALDVLANAAVNCGKILVIIQMNGGNDGLNTVFPLDKWTNLNNARSNILMNQNSVLPLANNTTTGIHPAMSEMKTLHDNGKLMIIQGVSYPNPSFSHFRATDIWFTASNSNQTLDDGWLGRSLDTIYPNFPIGYPNSAMPDPLAIQIGSTLPFSLQGPTINMGYNAPDPNALLNVINQITDPAPNSDYGTELTFLRLMKDQSNVYRTAIQTAFNTAQSQTATYPSANKLGDQLKIVAKLINGGLQTPIYIVNHPNTSDLHSGQVDAADKTKGAHATNLSILSQAIHAFQQDLELMGKSNLVTGMTFSEFGRRIKSNGSLGTDHGAGAPVIFFGAALNTGSSAITAQNPVSGMMGTSPNIPLNPTVSDQIAMQFDFRQIYSSIMQDWLCMSEAQTAEVLGGTFTKLALFKTATLDTVSYENEHFFVVYPNPITNNTININFKDSLSDYINVQLFTIQGTKVFQKSFKVYGNTLTFSPDNTMVSGIYILEIEYNNYKFHTKAIVS</sequence>
<evidence type="ECO:0000313" key="4">
    <source>
        <dbReference type="EMBL" id="RTZ07937.1"/>
    </source>
</evidence>
<dbReference type="Proteomes" id="UP000280825">
    <property type="component" value="Unassembled WGS sequence"/>
</dbReference>
<accession>A0A432CQU5</accession>
<dbReference type="InterPro" id="IPR026444">
    <property type="entry name" value="Secre_tail"/>
</dbReference>
<keyword evidence="5" id="KW-1185">Reference proteome</keyword>
<protein>
    <submittedName>
        <fullName evidence="4">DUF1501 domain-containing protein</fullName>
    </submittedName>
</protein>
<feature type="domain" description="Secretion system C-terminal sorting" evidence="3">
    <location>
        <begin position="458"/>
        <end position="534"/>
    </location>
</feature>